<dbReference type="Proteomes" id="UP001596142">
    <property type="component" value="Unassembled WGS sequence"/>
</dbReference>
<accession>A0ABW0YJB2</accession>
<protein>
    <submittedName>
        <fullName evidence="2">TIGR04104 family putative zinc finger protein</fullName>
    </submittedName>
</protein>
<dbReference type="NCBIfam" id="TIGR04104">
    <property type="entry name" value="cxxc_20_cxxc"/>
    <property type="match status" value="1"/>
</dbReference>
<dbReference type="RefSeq" id="WP_385938570.1">
    <property type="nucleotide sequence ID" value="NZ_JBHSOZ010000003.1"/>
</dbReference>
<keyword evidence="1" id="KW-0812">Transmembrane</keyword>
<keyword evidence="1" id="KW-1133">Transmembrane helix</keyword>
<keyword evidence="1" id="KW-0472">Membrane</keyword>
<keyword evidence="3" id="KW-1185">Reference proteome</keyword>
<feature type="transmembrane region" description="Helical" evidence="1">
    <location>
        <begin position="46"/>
        <end position="64"/>
    </location>
</feature>
<evidence type="ECO:0000256" key="1">
    <source>
        <dbReference type="SAM" id="Phobius"/>
    </source>
</evidence>
<gene>
    <name evidence="2" type="ORF">ACFPU1_03315</name>
</gene>
<name>A0ABW0YJB2_9BACI</name>
<feature type="transmembrane region" description="Helical" evidence="1">
    <location>
        <begin position="70"/>
        <end position="89"/>
    </location>
</feature>
<dbReference type="InterPro" id="IPR026369">
    <property type="entry name" value="CxxC_20_CxxC"/>
</dbReference>
<reference evidence="3" key="1">
    <citation type="journal article" date="2019" name="Int. J. Syst. Evol. Microbiol.">
        <title>The Global Catalogue of Microorganisms (GCM) 10K type strain sequencing project: providing services to taxonomists for standard genome sequencing and annotation.</title>
        <authorList>
            <consortium name="The Broad Institute Genomics Platform"/>
            <consortium name="The Broad Institute Genome Sequencing Center for Infectious Disease"/>
            <person name="Wu L."/>
            <person name="Ma J."/>
        </authorList>
    </citation>
    <scope>NUCLEOTIDE SEQUENCE [LARGE SCALE GENOMIC DNA]</scope>
    <source>
        <strain evidence="3">CECT 7184</strain>
    </source>
</reference>
<comment type="caution">
    <text evidence="2">The sequence shown here is derived from an EMBL/GenBank/DDBJ whole genome shotgun (WGS) entry which is preliminary data.</text>
</comment>
<evidence type="ECO:0000313" key="2">
    <source>
        <dbReference type="EMBL" id="MFC5711801.1"/>
    </source>
</evidence>
<evidence type="ECO:0000313" key="3">
    <source>
        <dbReference type="Proteomes" id="UP001596142"/>
    </source>
</evidence>
<dbReference type="EMBL" id="JBHSOZ010000003">
    <property type="protein sequence ID" value="MFC5711801.1"/>
    <property type="molecule type" value="Genomic_DNA"/>
</dbReference>
<organism evidence="2 3">
    <name type="scientific">Thalassorhabdus alkalitolerans</name>
    <dbReference type="NCBI Taxonomy" id="2282697"/>
    <lineage>
        <taxon>Bacteria</taxon>
        <taxon>Bacillati</taxon>
        <taxon>Bacillota</taxon>
        <taxon>Bacilli</taxon>
        <taxon>Bacillales</taxon>
        <taxon>Bacillaceae</taxon>
        <taxon>Thalassorhabdus</taxon>
    </lineage>
</organism>
<sequence>MPTCQNCYAKWAWKETLKGSFSIKNTALICPYCNAKQYPTAKTKKLSFVMSLFTLSPMVLNMVFPLGYLTIVIMLLIGVSMILISPFLTKVSNMEESII</sequence>
<proteinExistence type="predicted"/>